<feature type="signal peptide" evidence="1">
    <location>
        <begin position="1"/>
        <end position="20"/>
    </location>
</feature>
<proteinExistence type="predicted"/>
<accession>A0A0C1EP84</accession>
<name>A0A0C1EP84_9BACT</name>
<organism evidence="2 3">
    <name type="scientific">Parachlamydia acanthamoebae</name>
    <dbReference type="NCBI Taxonomy" id="83552"/>
    <lineage>
        <taxon>Bacteria</taxon>
        <taxon>Pseudomonadati</taxon>
        <taxon>Chlamydiota</taxon>
        <taxon>Chlamydiia</taxon>
        <taxon>Parachlamydiales</taxon>
        <taxon>Parachlamydiaceae</taxon>
        <taxon>Parachlamydia</taxon>
    </lineage>
</organism>
<reference evidence="2 3" key="1">
    <citation type="journal article" date="2014" name="Mol. Biol. Evol.">
        <title>Massive expansion of Ubiquitination-related gene families within the Chlamydiae.</title>
        <authorList>
            <person name="Domman D."/>
            <person name="Collingro A."/>
            <person name="Lagkouvardos I."/>
            <person name="Gehre L."/>
            <person name="Weinmaier T."/>
            <person name="Rattei T."/>
            <person name="Subtil A."/>
            <person name="Horn M."/>
        </authorList>
    </citation>
    <scope>NUCLEOTIDE SEQUENCE [LARGE SCALE GENOMIC DNA]</scope>
    <source>
        <strain evidence="2 3">OEW1</strain>
    </source>
</reference>
<dbReference type="RefSeq" id="WP_039376589.1">
    <property type="nucleotide sequence ID" value="NZ_JSAM01000043.1"/>
</dbReference>
<gene>
    <name evidence="2" type="ORF">DB43_EY00140</name>
</gene>
<evidence type="ECO:0000256" key="1">
    <source>
        <dbReference type="SAM" id="SignalP"/>
    </source>
</evidence>
<protein>
    <submittedName>
        <fullName evidence="2">Uncharacterized protein</fullName>
    </submittedName>
</protein>
<keyword evidence="1" id="KW-0732">Signal</keyword>
<feature type="chain" id="PRO_5002144427" evidence="1">
    <location>
        <begin position="21"/>
        <end position="88"/>
    </location>
</feature>
<evidence type="ECO:0000313" key="2">
    <source>
        <dbReference type="EMBL" id="KIA78084.1"/>
    </source>
</evidence>
<dbReference type="AlphaFoldDB" id="A0A0C1EP84"/>
<dbReference type="EMBL" id="JSAM01000043">
    <property type="protein sequence ID" value="KIA78084.1"/>
    <property type="molecule type" value="Genomic_DNA"/>
</dbReference>
<dbReference type="PATRIC" id="fig|83552.4.peg.732"/>
<evidence type="ECO:0000313" key="3">
    <source>
        <dbReference type="Proteomes" id="UP000031307"/>
    </source>
</evidence>
<comment type="caution">
    <text evidence="2">The sequence shown here is derived from an EMBL/GenBank/DDBJ whole genome shotgun (WGS) entry which is preliminary data.</text>
</comment>
<sequence>MFKKVFFFLTLCTTATGLCAQEKQHSQPGRYQISTVYNPEWGTEVFLVDTETGSVWKNWRSKRKFMSSDYGEWKELPPLFPSEEEVED</sequence>
<dbReference type="Proteomes" id="UP000031307">
    <property type="component" value="Unassembled WGS sequence"/>
</dbReference>